<protein>
    <submittedName>
        <fullName evidence="6">Uncharacterized protein</fullName>
    </submittedName>
</protein>
<keyword evidence="4" id="KW-0539">Nucleus</keyword>
<comment type="similarity">
    <text evidence="2">Belongs to the NUP186/NUP192/NUP205 family.</text>
</comment>
<evidence type="ECO:0000256" key="2">
    <source>
        <dbReference type="ARBA" id="ARBA00005892"/>
    </source>
</evidence>
<evidence type="ECO:0000256" key="4">
    <source>
        <dbReference type="ARBA" id="ARBA00023242"/>
    </source>
</evidence>
<evidence type="ECO:0000256" key="5">
    <source>
        <dbReference type="SAM" id="MobiDB-lite"/>
    </source>
</evidence>
<evidence type="ECO:0000256" key="3">
    <source>
        <dbReference type="ARBA" id="ARBA00022448"/>
    </source>
</evidence>
<dbReference type="EMBL" id="JANBQB010000423">
    <property type="protein sequence ID" value="KAJ1976523.1"/>
    <property type="molecule type" value="Genomic_DNA"/>
</dbReference>
<dbReference type="Pfam" id="PF11894">
    <property type="entry name" value="Nup192"/>
    <property type="match status" value="2"/>
</dbReference>
<proteinExistence type="inferred from homology"/>
<feature type="region of interest" description="Disordered" evidence="5">
    <location>
        <begin position="1048"/>
        <end position="1068"/>
    </location>
</feature>
<dbReference type="OrthoDB" id="2019644at2759"/>
<evidence type="ECO:0000313" key="6">
    <source>
        <dbReference type="EMBL" id="KAJ1976523.1"/>
    </source>
</evidence>
<evidence type="ECO:0000313" key="7">
    <source>
        <dbReference type="Proteomes" id="UP001151582"/>
    </source>
</evidence>
<evidence type="ECO:0000256" key="1">
    <source>
        <dbReference type="ARBA" id="ARBA00004123"/>
    </source>
</evidence>
<comment type="caution">
    <text evidence="6">The sequence shown here is derived from an EMBL/GenBank/DDBJ whole genome shotgun (WGS) entry which is preliminary data.</text>
</comment>
<dbReference type="GO" id="GO:0006999">
    <property type="term" value="P:nuclear pore organization"/>
    <property type="evidence" value="ECO:0007669"/>
    <property type="project" value="TreeGrafter"/>
</dbReference>
<dbReference type="PANTHER" id="PTHR31344">
    <property type="entry name" value="NUCLEAR PORE COMPLEX PROTEIN NUP205"/>
    <property type="match status" value="1"/>
</dbReference>
<dbReference type="PANTHER" id="PTHR31344:SF0">
    <property type="entry name" value="NUCLEAR PORE COMPLEX PROTEIN NUP205"/>
    <property type="match status" value="1"/>
</dbReference>
<reference evidence="6" key="1">
    <citation type="submission" date="2022-07" db="EMBL/GenBank/DDBJ databases">
        <title>Phylogenomic reconstructions and comparative analyses of Kickxellomycotina fungi.</title>
        <authorList>
            <person name="Reynolds N.K."/>
            <person name="Stajich J.E."/>
            <person name="Barry K."/>
            <person name="Grigoriev I.V."/>
            <person name="Crous P."/>
            <person name="Smith M.E."/>
        </authorList>
    </citation>
    <scope>NUCLEOTIDE SEQUENCE</scope>
    <source>
        <strain evidence="6">RSA 567</strain>
    </source>
</reference>
<sequence>MDTAGSQWYPATFKTLHGLLCDAFGHPKHSVTDAAGEEAMLVVARRLQAELQTHRVALIAVGHDSRPSRDHRNRIVNQKTAEINGMPYELTADFVNETTKLADFLNIDEDLAATLLQFATEFATRFGRSPAETAILLYHTEAYYKIAALELIVKAAMDEEIADPIHHLCQWFLNEHILVGSATVAAASTSTTSVLVPWLKVLVSHGSRIGHLQELKSRAQSLPHAASALSASETVESLLPFGSLVVDEMVEKLTLERQTLANVLFLACYYRTASPGDVTALCHHVKDHGQPHDPVTLYLIASILASIDLPAAAGPNPERSDTAAAFASTAHVAAITQISDLLNSVNHWPINSVFFRGLRGLILLQWSQFLLLILHRYPAFESQVGFREDRIEQWVEHAVQLGAFPFITHYCLSFKAIDDSRYETPDAHVYPPTARATDPDFQWHMCYQLCQTITGLIANMSSILRRMRYREEDSFLHMHHQQAQRLSHDSSVFDSRSTGDGGIFARPSEPVLQHDIEQLFTVVATLYADRQDMGLQFWVALSPSHLPLTEQPLAYKGVNARLDTLDERLHVFLKWASDCRVPGMIRAYFDMLGSLATGPQCAQFAYMFMSTGSASATASSAGGLSRSLCSWSALFAALEFYAQRLRQAAATNPASGTQALSGLVGENAISSLANSAAVAIPPAEVDLILSFLRLLRQVVSYSVVVRITLYENAQYRALYTLFNLLGCRIPITLKAAILSTIAAFCAPPAVAVRDHELDMVPATVEIAKQVWHFLEMSQTVPTVHDVAILQRHYQHQQQQPPTTQVSSFLASSPTRTPNIHLMSGVIPPSAMRPLAEGQSAGMLFELEEIESMKEIYPETLAFVHFLLALIHPPLNTKATGANVPRLTDGSDPLPVSNGYGTASPSVPTDLGGAYRLPGIAPYVTLVVDNVLLKADQRGYRYSAEKWQVVSACLQLVERCLQTFDLTHFLLNPDVRAFSEHHAFDPAQFTKSLSQTQAGAQALPPQLASTLRSLLLHPGFDLLVRILTGTKLCDTLLDILQTNSVDVLNSSSGTPDSAESEPPSDASMSRTEALLLAEVTRRVLRILAHVLQVQSVFLSQLYPLLADPWVQDQLQINPLHLPRSITSLDQLLLYRYPAIVQMALLINCQTSPEVCLLSIHLLGQLAASPVFCGTAHPLADVSHPALLPDLPGDGVNRLVTLLENSDESLRILYGYLERLEHDEPELNDASVPESSNDPLCWAAGAGKDSAPSRSPINANAIRLAIIDLILANLDPHRGCPSLAHWLLGFDVSSPQAVRSTQIRDPQLVAIAVDAQRTPTRMSCLHIVLEALRQGTSASQGMAADGVTDSDAEPGLGLFSQHPVFAEHCYHLMYRLCADANTGPPVRKYLREIEDFYPKQLGMMVHSSAVFLEPSAVKGDPHEVTMNPDWVNITRSVAFLHQRAWLFRGSALELHQLATNQLRAKALALLRVLYQPADESSEYGLAAPTVADVDEHNVAFWELTISAQLTSKFGPLGIPAHTAPLTRWFVELHSLWRETSLFFQQAYVTLDAASDSSDAAAAPVASRSKPHGDGGTPSPSLEYFQQVNFQAFTRTDGQGCTTYDLRALYLQLQVELRRKEQEGIISSVGHRHKAQQEVRHILRFLFVKSQQLKVEHAHNHALHAWQQLVEVTFTSGFDYLRIFASGGGESGGWSTGDDLFSLPLASADATQYRSLEGQSCEPLILQLLDVTLTRFGLPGHRTDETMSSGLIHLGNLVLLLVAKLGYDLPQRLGVMTSVWLQTHHQTAAGSVSSMALLESQFPVPWLAALWERLIPSVVDTGSVLALRGTLYTAVLYFLRYVFTVVDKDAEITERLRDGPSSTGAVGQSGALTQQQAPSRTRGQLEKAVVAVLQTYGDQLLEMLGRDAIDGAGVWRTVAFALLEQLVRCFGRSGAGNKIVQFIAHRNLLHHMVTVLKRDELGLAQTLQLEPQDLVPLFVFESKMSFFLRLAQSRDGIDRLQDNGVVDVLDDCQVLELRPEGDTTQLLQDDAQQPTFERYHHILLPIIQLLHALMAKPARERAVLATKAAQYLTHHRRVFEAVFTDDSKFVSLLVLKEMTALTALLNLLVRCMPLAPRTSGPFSRGGSPLDLFGFETAVLAVLTRYREYREWQPRLKAVGDQEQALAETMASMGDGQMSLLELQATDAVQCLFRNILEACLFLTGSGGLLALREGHGLLQTNGLHRDFQPKFASTVAFHDASSAADGENAPTFGLRAPSLATLVMVLAHSVKALQGWLRQRDQLVEYNQAPSHLTTSEVAAILQSSPLNDQVDSLSLSQRQQVAQDALHQQLKAMTVRIHTTLQTVEVALYLLWQHLEYYLSLRTSPHTVSPVISRTRDGTHLVAHAFQQLTRPSSDQQATLRLEAASLLQPVMAQLNSLQLPTTITDVDADRRSLFIQRTTRKLKDILQGSLAVM</sequence>
<keyword evidence="7" id="KW-1185">Reference proteome</keyword>
<gene>
    <name evidence="6" type="ORF">H4R34_003950</name>
</gene>
<dbReference type="Proteomes" id="UP001151582">
    <property type="component" value="Unassembled WGS sequence"/>
</dbReference>
<keyword evidence="3" id="KW-0813">Transport</keyword>
<dbReference type="InterPro" id="IPR021827">
    <property type="entry name" value="Nup186/Nup192/Nup205"/>
</dbReference>
<name>A0A9W8AZ36_9FUNG</name>
<organism evidence="6 7">
    <name type="scientific">Dimargaris verticillata</name>
    <dbReference type="NCBI Taxonomy" id="2761393"/>
    <lineage>
        <taxon>Eukaryota</taxon>
        <taxon>Fungi</taxon>
        <taxon>Fungi incertae sedis</taxon>
        <taxon>Zoopagomycota</taxon>
        <taxon>Kickxellomycotina</taxon>
        <taxon>Dimargaritomycetes</taxon>
        <taxon>Dimargaritales</taxon>
        <taxon>Dimargaritaceae</taxon>
        <taxon>Dimargaris</taxon>
    </lineage>
</organism>
<dbReference type="GO" id="GO:0017056">
    <property type="term" value="F:structural constituent of nuclear pore"/>
    <property type="evidence" value="ECO:0007669"/>
    <property type="project" value="TreeGrafter"/>
</dbReference>
<accession>A0A9W8AZ36</accession>
<feature type="compositionally biased region" description="Polar residues" evidence="5">
    <location>
        <begin position="1857"/>
        <end position="1874"/>
    </location>
</feature>
<dbReference type="GO" id="GO:0044611">
    <property type="term" value="C:nuclear pore inner ring"/>
    <property type="evidence" value="ECO:0007669"/>
    <property type="project" value="TreeGrafter"/>
</dbReference>
<feature type="region of interest" description="Disordered" evidence="5">
    <location>
        <begin position="1854"/>
        <end position="1874"/>
    </location>
</feature>
<comment type="subcellular location">
    <subcellularLocation>
        <location evidence="1">Nucleus</location>
    </subcellularLocation>
</comment>